<feature type="domain" description="Amidase" evidence="2">
    <location>
        <begin position="23"/>
        <end position="316"/>
    </location>
</feature>
<proteinExistence type="predicted"/>
<feature type="domain" description="Amidase" evidence="2">
    <location>
        <begin position="321"/>
        <end position="417"/>
    </location>
</feature>
<dbReference type="OrthoDB" id="9811471at2"/>
<dbReference type="InParanoid" id="Q01VU9"/>
<protein>
    <submittedName>
        <fullName evidence="3">Amidase</fullName>
    </submittedName>
</protein>
<dbReference type="GO" id="GO:0012505">
    <property type="term" value="C:endomembrane system"/>
    <property type="evidence" value="ECO:0007669"/>
    <property type="project" value="TreeGrafter"/>
</dbReference>
<dbReference type="Pfam" id="PF01425">
    <property type="entry name" value="Amidase"/>
    <property type="match status" value="2"/>
</dbReference>
<dbReference type="AlphaFoldDB" id="Q01VU9"/>
<dbReference type="InterPro" id="IPR023631">
    <property type="entry name" value="Amidase_dom"/>
</dbReference>
<gene>
    <name evidence="3" type="ordered locus">Acid_5263</name>
</gene>
<dbReference type="SUPFAM" id="SSF75304">
    <property type="entry name" value="Amidase signature (AS) enzymes"/>
    <property type="match status" value="1"/>
</dbReference>
<dbReference type="InterPro" id="IPR036928">
    <property type="entry name" value="AS_sf"/>
</dbReference>
<dbReference type="PANTHER" id="PTHR43372:SF4">
    <property type="entry name" value="FATTY-ACID AMIDE HYDROLASE 2"/>
    <property type="match status" value="1"/>
</dbReference>
<evidence type="ECO:0000259" key="2">
    <source>
        <dbReference type="Pfam" id="PF01425"/>
    </source>
</evidence>
<name>Q01VU9_SOLUE</name>
<dbReference type="STRING" id="234267.Acid_5263"/>
<feature type="compositionally biased region" description="Polar residues" evidence="1">
    <location>
        <begin position="130"/>
        <end position="139"/>
    </location>
</feature>
<dbReference type="KEGG" id="sus:Acid_5263"/>
<sequence length="438" mass="46551">MPYRSSLCLMASMVRDGAISPLELVDAHLAQIAARNSEINAFVMVLAEEARERARSLERGGRRGLLYGLPVTVKDSFDMARLPTRVGSRERPLTPAARDATVVARLLAEGAIVLGRTNTPEMLARYDTDNPITGRTSNPWDLDRTPGGSSGGEAAAIAAYCSPGGVASDGGGSIRMPAHFCGIAGLKPTQGRISGAGHIPALGHPAGLVATVGPMARTAQDLRLLFSVLSGYDAQDPFSVPVPLREPPAERLRIGVWEQFYTVPVEPEVRDAVRRAAALASDLGFTVDGFEPRGLERAPNLWSFLFGQWVAKGSELTAAEALNNLAARDRMRAALLRQMEDVAAVLMPVFGITAFRHGESKWLVEGKEIGLFQAGMPAVVANVLGLPAVTIPIAVTAAGLPVGVQLMGRPFEDELLLEVAIQLEEARGAWPGPGAFAR</sequence>
<dbReference type="Gene3D" id="3.90.1300.10">
    <property type="entry name" value="Amidase signature (AS) domain"/>
    <property type="match status" value="1"/>
</dbReference>
<evidence type="ECO:0000256" key="1">
    <source>
        <dbReference type="SAM" id="MobiDB-lite"/>
    </source>
</evidence>
<evidence type="ECO:0000313" key="3">
    <source>
        <dbReference type="EMBL" id="ABJ86216.1"/>
    </source>
</evidence>
<dbReference type="EMBL" id="CP000473">
    <property type="protein sequence ID" value="ABJ86216.1"/>
    <property type="molecule type" value="Genomic_DNA"/>
</dbReference>
<dbReference type="PANTHER" id="PTHR43372">
    <property type="entry name" value="FATTY-ACID AMIDE HYDROLASE"/>
    <property type="match status" value="1"/>
</dbReference>
<feature type="region of interest" description="Disordered" evidence="1">
    <location>
        <begin position="124"/>
        <end position="148"/>
    </location>
</feature>
<dbReference type="PROSITE" id="PS00571">
    <property type="entry name" value="AMIDASES"/>
    <property type="match status" value="1"/>
</dbReference>
<organism evidence="3">
    <name type="scientific">Solibacter usitatus (strain Ellin6076)</name>
    <dbReference type="NCBI Taxonomy" id="234267"/>
    <lineage>
        <taxon>Bacteria</taxon>
        <taxon>Pseudomonadati</taxon>
        <taxon>Acidobacteriota</taxon>
        <taxon>Terriglobia</taxon>
        <taxon>Bryobacterales</taxon>
        <taxon>Solibacteraceae</taxon>
        <taxon>Candidatus Solibacter</taxon>
    </lineage>
</organism>
<reference evidence="3" key="1">
    <citation type="submission" date="2006-10" db="EMBL/GenBank/DDBJ databases">
        <title>Complete sequence of Solibacter usitatus Ellin6076.</title>
        <authorList>
            <consortium name="US DOE Joint Genome Institute"/>
            <person name="Copeland A."/>
            <person name="Lucas S."/>
            <person name="Lapidus A."/>
            <person name="Barry K."/>
            <person name="Detter J.C."/>
            <person name="Glavina del Rio T."/>
            <person name="Hammon N."/>
            <person name="Israni S."/>
            <person name="Dalin E."/>
            <person name="Tice H."/>
            <person name="Pitluck S."/>
            <person name="Thompson L.S."/>
            <person name="Brettin T."/>
            <person name="Bruce D."/>
            <person name="Han C."/>
            <person name="Tapia R."/>
            <person name="Gilna P."/>
            <person name="Schmutz J."/>
            <person name="Larimer F."/>
            <person name="Land M."/>
            <person name="Hauser L."/>
            <person name="Kyrpides N."/>
            <person name="Mikhailova N."/>
            <person name="Janssen P.H."/>
            <person name="Kuske C.R."/>
            <person name="Richardson P."/>
        </authorList>
    </citation>
    <scope>NUCLEOTIDE SEQUENCE</scope>
    <source>
        <strain evidence="3">Ellin6076</strain>
    </source>
</reference>
<dbReference type="InterPro" id="IPR052739">
    <property type="entry name" value="FAAH2"/>
</dbReference>
<dbReference type="HOGENOM" id="CLU_009600_0_4_0"/>
<dbReference type="InterPro" id="IPR020556">
    <property type="entry name" value="Amidase_CS"/>
</dbReference>
<dbReference type="eggNOG" id="COG0154">
    <property type="taxonomic scope" value="Bacteria"/>
</dbReference>
<accession>Q01VU9</accession>